<proteinExistence type="predicted"/>
<dbReference type="AlphaFoldDB" id="A0AAV2QQD8"/>
<evidence type="ECO:0000313" key="5">
    <source>
        <dbReference type="EMBL" id="CAL4096980.1"/>
    </source>
</evidence>
<dbReference type="PANTHER" id="PTHR12236:SF79">
    <property type="entry name" value="CUTICULAR PROTEIN 50CB-RELATED"/>
    <property type="match status" value="1"/>
</dbReference>
<evidence type="ECO:0000256" key="3">
    <source>
        <dbReference type="SAM" id="MobiDB-lite"/>
    </source>
</evidence>
<dbReference type="InterPro" id="IPR000618">
    <property type="entry name" value="Insect_cuticle"/>
</dbReference>
<keyword evidence="4" id="KW-0732">Signal</keyword>
<evidence type="ECO:0000256" key="2">
    <source>
        <dbReference type="PROSITE-ProRule" id="PRU00497"/>
    </source>
</evidence>
<evidence type="ECO:0000256" key="1">
    <source>
        <dbReference type="ARBA" id="ARBA00022460"/>
    </source>
</evidence>
<evidence type="ECO:0000256" key="4">
    <source>
        <dbReference type="SAM" id="SignalP"/>
    </source>
</evidence>
<dbReference type="InterPro" id="IPR051217">
    <property type="entry name" value="Insect_Cuticle_Struc_Prot"/>
</dbReference>
<organism evidence="5 6">
    <name type="scientific">Meganyctiphanes norvegica</name>
    <name type="common">Northern krill</name>
    <name type="synonym">Thysanopoda norvegica</name>
    <dbReference type="NCBI Taxonomy" id="48144"/>
    <lineage>
        <taxon>Eukaryota</taxon>
        <taxon>Metazoa</taxon>
        <taxon>Ecdysozoa</taxon>
        <taxon>Arthropoda</taxon>
        <taxon>Crustacea</taxon>
        <taxon>Multicrustacea</taxon>
        <taxon>Malacostraca</taxon>
        <taxon>Eumalacostraca</taxon>
        <taxon>Eucarida</taxon>
        <taxon>Euphausiacea</taxon>
        <taxon>Euphausiidae</taxon>
        <taxon>Meganyctiphanes</taxon>
    </lineage>
</organism>
<dbReference type="GO" id="GO:0042302">
    <property type="term" value="F:structural constituent of cuticle"/>
    <property type="evidence" value="ECO:0007669"/>
    <property type="project" value="UniProtKB-UniRule"/>
</dbReference>
<dbReference type="Pfam" id="PF00379">
    <property type="entry name" value="Chitin_bind_4"/>
    <property type="match status" value="1"/>
</dbReference>
<evidence type="ECO:0000313" key="6">
    <source>
        <dbReference type="Proteomes" id="UP001497623"/>
    </source>
</evidence>
<feature type="chain" id="PRO_5043842107" evidence="4">
    <location>
        <begin position="19"/>
        <end position="120"/>
    </location>
</feature>
<gene>
    <name evidence="5" type="ORF">MNOR_LOCUS15875</name>
</gene>
<feature type="compositionally biased region" description="Basic and acidic residues" evidence="3">
    <location>
        <begin position="94"/>
        <end position="107"/>
    </location>
</feature>
<feature type="signal peptide" evidence="4">
    <location>
        <begin position="1"/>
        <end position="18"/>
    </location>
</feature>
<keyword evidence="6" id="KW-1185">Reference proteome</keyword>
<dbReference type="Proteomes" id="UP001497623">
    <property type="component" value="Unassembled WGS sequence"/>
</dbReference>
<dbReference type="GO" id="GO:0031012">
    <property type="term" value="C:extracellular matrix"/>
    <property type="evidence" value="ECO:0007669"/>
    <property type="project" value="TreeGrafter"/>
</dbReference>
<dbReference type="EMBL" id="CAXKWB010010135">
    <property type="protein sequence ID" value="CAL4096980.1"/>
    <property type="molecule type" value="Genomic_DNA"/>
</dbReference>
<name>A0AAV2QQD8_MEGNR</name>
<sequence length="120" mass="13081">MAYMSVLLVCVMCGVVSSRPNTRSAATQPTAYPKYTFRYAVTFPNKKDYGHEETRDGDTVTGVYAVNLPDGRLQIVKYSVVGDSGFNATVTYIDGEKGHESEEATHEADDDNSGDGKNTE</sequence>
<reference evidence="5 6" key="1">
    <citation type="submission" date="2024-05" db="EMBL/GenBank/DDBJ databases">
        <authorList>
            <person name="Wallberg A."/>
        </authorList>
    </citation>
    <scope>NUCLEOTIDE SEQUENCE [LARGE SCALE GENOMIC DNA]</scope>
</reference>
<feature type="region of interest" description="Disordered" evidence="3">
    <location>
        <begin position="93"/>
        <end position="120"/>
    </location>
</feature>
<protein>
    <submittedName>
        <fullName evidence="5">Uncharacterized protein</fullName>
    </submittedName>
</protein>
<comment type="caution">
    <text evidence="5">The sequence shown here is derived from an EMBL/GenBank/DDBJ whole genome shotgun (WGS) entry which is preliminary data.</text>
</comment>
<dbReference type="PANTHER" id="PTHR12236">
    <property type="entry name" value="STRUCTURAL CONTITUENT OF CUTICLE"/>
    <property type="match status" value="1"/>
</dbReference>
<accession>A0AAV2QQD8</accession>
<keyword evidence="1 2" id="KW-0193">Cuticle</keyword>
<dbReference type="PROSITE" id="PS51155">
    <property type="entry name" value="CHIT_BIND_RR_2"/>
    <property type="match status" value="1"/>
</dbReference>
<dbReference type="GO" id="GO:0005615">
    <property type="term" value="C:extracellular space"/>
    <property type="evidence" value="ECO:0007669"/>
    <property type="project" value="TreeGrafter"/>
</dbReference>